<reference evidence="4" key="1">
    <citation type="journal article" date="2019" name="Int. J. Syst. Evol. Microbiol.">
        <title>The Global Catalogue of Microorganisms (GCM) 10K type strain sequencing project: providing services to taxonomists for standard genome sequencing and annotation.</title>
        <authorList>
            <consortium name="The Broad Institute Genomics Platform"/>
            <consortium name="The Broad Institute Genome Sequencing Center for Infectious Disease"/>
            <person name="Wu L."/>
            <person name="Ma J."/>
        </authorList>
    </citation>
    <scope>NUCLEOTIDE SEQUENCE [LARGE SCALE GENOMIC DNA]</scope>
    <source>
        <strain evidence="4">JCM 10425</strain>
    </source>
</reference>
<protein>
    <recommendedName>
        <fullName evidence="2">HTH luxR-type domain-containing protein</fullName>
    </recommendedName>
</protein>
<evidence type="ECO:0000259" key="2">
    <source>
        <dbReference type="PROSITE" id="PS50043"/>
    </source>
</evidence>
<dbReference type="Pfam" id="PF00196">
    <property type="entry name" value="GerE"/>
    <property type="match status" value="1"/>
</dbReference>
<dbReference type="SUPFAM" id="SSF52540">
    <property type="entry name" value="P-loop containing nucleoside triphosphate hydrolases"/>
    <property type="match status" value="1"/>
</dbReference>
<evidence type="ECO:0000256" key="1">
    <source>
        <dbReference type="ARBA" id="ARBA00023125"/>
    </source>
</evidence>
<dbReference type="PROSITE" id="PS50043">
    <property type="entry name" value="HTH_LUXR_2"/>
    <property type="match status" value="1"/>
</dbReference>
<name>A0ABP3EX14_9ACTN</name>
<dbReference type="SMART" id="SM00421">
    <property type="entry name" value="HTH_LUXR"/>
    <property type="match status" value="1"/>
</dbReference>
<dbReference type="SUPFAM" id="SSF46894">
    <property type="entry name" value="C-terminal effector domain of the bipartite response regulators"/>
    <property type="match status" value="1"/>
</dbReference>
<comment type="caution">
    <text evidence="3">The sequence shown here is derived from an EMBL/GenBank/DDBJ whole genome shotgun (WGS) entry which is preliminary data.</text>
</comment>
<organism evidence="3 4">
    <name type="scientific">Cryptosporangium japonicum</name>
    <dbReference type="NCBI Taxonomy" id="80872"/>
    <lineage>
        <taxon>Bacteria</taxon>
        <taxon>Bacillati</taxon>
        <taxon>Actinomycetota</taxon>
        <taxon>Actinomycetes</taxon>
        <taxon>Cryptosporangiales</taxon>
        <taxon>Cryptosporangiaceae</taxon>
        <taxon>Cryptosporangium</taxon>
    </lineage>
</organism>
<dbReference type="EMBL" id="BAAAGX010000037">
    <property type="protein sequence ID" value="GAA0278143.1"/>
    <property type="molecule type" value="Genomic_DNA"/>
</dbReference>
<evidence type="ECO:0000313" key="4">
    <source>
        <dbReference type="Proteomes" id="UP001500967"/>
    </source>
</evidence>
<dbReference type="InterPro" id="IPR000792">
    <property type="entry name" value="Tscrpt_reg_LuxR_C"/>
</dbReference>
<dbReference type="InterPro" id="IPR027417">
    <property type="entry name" value="P-loop_NTPase"/>
</dbReference>
<accession>A0ABP3EX14</accession>
<dbReference type="PANTHER" id="PTHR43214:SF42">
    <property type="entry name" value="TRANSCRIPTIONAL REGULATORY PROTEIN DESR"/>
    <property type="match status" value="1"/>
</dbReference>
<dbReference type="InterPro" id="IPR016032">
    <property type="entry name" value="Sig_transdc_resp-reg_C-effctor"/>
</dbReference>
<dbReference type="InterPro" id="IPR039420">
    <property type="entry name" value="WalR-like"/>
</dbReference>
<sequence length="893" mass="90605">MVDADGGTPAIQDGLDAPLGQPGLVVLAGGPGIGRTTALRSLAGRFRGPVFTGGGLATLRHLPGMALSRAVRARLPERDVPLAAEAVRARVGDGLLVVDDVHHADPLSLAVLPLLADVSRVLVAIRTPGGLPPETEAALRAAATRWTVLPGLTPDAARELARQVAPTLDERVLAAVLARGGGNPLAIRVLAAGAAAGGLTPVPGGEPGAGDEDSATGALDRAVAAAVADLPRPARTALAALGLLGRPASPALLGPGVPELTEAGWVTVDGDVVVPRPRYLAEVAAAVLPVAERNGLHRRLADLLGGPESARHSAAGGDAASAYRTALGVVRSAATVGDRAAALLLAVESAVTAGGVPAEVDGGRPRSLVSLRLEAAEAALAAGDTLACRRVLPVSPAEEPSTPAEALPAPPAEASSAPPAEVLAVGDRVRAAVLRAEALLQAGAAGEALAAVRAVPATGAPDVLRAEHTRVTLLAALSADGSGSAARAVPVPPELAAFPAVRVGVAALAARDRRDGWIEGLTAAASAALADGRPVDAWWSGWLLTEHLLADGRITEAGSVAAQYRAACAGQLAYSWETRFAATELWCGALLGADLDTVVRGAVDLLDRTLPAQARSYALAAASLALADTGALAPARTRLDRDPAGRTAAAGRGPGSEVVRWVDREVSWLDGQPDRALDPDGTPGSGSLAGGLGAVTARWARHDLRPAPPVPGAPAVPDPSAEDVGTHRLLPVRATLSAWAGVADGTVVEHTPPATAFEAAAALWQGSALREQIRCLLAAGLSTPDADRALPPLLAAEKYAEHAGLTVLLGRVHRALRRFSVRRATIDRSRTSTLTAREREVLALVAAGEPTRRIAGQLGISRETVETHVRAGMRKLGARTRTEAATLVLAGAE</sequence>
<keyword evidence="4" id="KW-1185">Reference proteome</keyword>
<evidence type="ECO:0000313" key="3">
    <source>
        <dbReference type="EMBL" id="GAA0278143.1"/>
    </source>
</evidence>
<keyword evidence="1" id="KW-0238">DNA-binding</keyword>
<dbReference type="PANTHER" id="PTHR43214">
    <property type="entry name" value="TWO-COMPONENT RESPONSE REGULATOR"/>
    <property type="match status" value="1"/>
</dbReference>
<dbReference type="InterPro" id="IPR036388">
    <property type="entry name" value="WH-like_DNA-bd_sf"/>
</dbReference>
<proteinExistence type="predicted"/>
<gene>
    <name evidence="3" type="ORF">GCM10009539_77410</name>
</gene>
<dbReference type="Gene3D" id="1.10.10.10">
    <property type="entry name" value="Winged helix-like DNA-binding domain superfamily/Winged helix DNA-binding domain"/>
    <property type="match status" value="1"/>
</dbReference>
<dbReference type="Proteomes" id="UP001500967">
    <property type="component" value="Unassembled WGS sequence"/>
</dbReference>
<feature type="domain" description="HTH luxR-type" evidence="2">
    <location>
        <begin position="827"/>
        <end position="892"/>
    </location>
</feature>
<dbReference type="CDD" id="cd06170">
    <property type="entry name" value="LuxR_C_like"/>
    <property type="match status" value="1"/>
</dbReference>
<dbReference type="PRINTS" id="PR00038">
    <property type="entry name" value="HTHLUXR"/>
</dbReference>
<dbReference type="RefSeq" id="WP_344653933.1">
    <property type="nucleotide sequence ID" value="NZ_BAAAGX010000037.1"/>
</dbReference>